<dbReference type="GO" id="GO:0000253">
    <property type="term" value="F:3-beta-hydroxysteroid 3-dehydrogenase (NADP+) activity"/>
    <property type="evidence" value="ECO:0007669"/>
    <property type="project" value="UniProtKB-EC"/>
</dbReference>
<dbReference type="OrthoDB" id="191139at2759"/>
<dbReference type="PANTHER" id="PTHR43647">
    <property type="entry name" value="DEHYDROGENASE"/>
    <property type="match status" value="1"/>
</dbReference>
<dbReference type="EMBL" id="SKBN01000138">
    <property type="protein sequence ID" value="TGJ82193.1"/>
    <property type="molecule type" value="Genomic_DNA"/>
</dbReference>
<dbReference type="STRING" id="37992.A0A4Z0YUQ1"/>
<evidence type="ECO:0000313" key="4">
    <source>
        <dbReference type="EMBL" id="TGJ82193.1"/>
    </source>
</evidence>
<dbReference type="PRINTS" id="PR00081">
    <property type="entry name" value="GDHRDH"/>
</dbReference>
<dbReference type="GO" id="GO:0005741">
    <property type="term" value="C:mitochondrial outer membrane"/>
    <property type="evidence" value="ECO:0007669"/>
    <property type="project" value="TreeGrafter"/>
</dbReference>
<dbReference type="SUPFAM" id="SSF51735">
    <property type="entry name" value="NAD(P)-binding Rossmann-fold domains"/>
    <property type="match status" value="1"/>
</dbReference>
<keyword evidence="5" id="KW-1185">Reference proteome</keyword>
<dbReference type="GO" id="GO:0005789">
    <property type="term" value="C:endoplasmic reticulum membrane"/>
    <property type="evidence" value="ECO:0007669"/>
    <property type="project" value="TreeGrafter"/>
</dbReference>
<dbReference type="PANTHER" id="PTHR43647:SF4">
    <property type="entry name" value="KETOREDUCTASE (KR) DOMAIN-CONTAINING PROTEIN"/>
    <property type="match status" value="1"/>
</dbReference>
<dbReference type="GO" id="GO:0005811">
    <property type="term" value="C:lipid droplet"/>
    <property type="evidence" value="ECO:0007669"/>
    <property type="project" value="TreeGrafter"/>
</dbReference>
<dbReference type="InterPro" id="IPR020904">
    <property type="entry name" value="Sc_DH/Rdtase_CS"/>
</dbReference>
<dbReference type="EC" id="1.1.1.270" evidence="3"/>
<keyword evidence="1" id="KW-0521">NADP</keyword>
<name>A0A4Z0YUQ1_9PEZI</name>
<organism evidence="4 5">
    <name type="scientific">Xylaria hypoxylon</name>
    <dbReference type="NCBI Taxonomy" id="37992"/>
    <lineage>
        <taxon>Eukaryota</taxon>
        <taxon>Fungi</taxon>
        <taxon>Dikarya</taxon>
        <taxon>Ascomycota</taxon>
        <taxon>Pezizomycotina</taxon>
        <taxon>Sordariomycetes</taxon>
        <taxon>Xylariomycetidae</taxon>
        <taxon>Xylariales</taxon>
        <taxon>Xylariaceae</taxon>
        <taxon>Xylaria</taxon>
    </lineage>
</organism>
<dbReference type="InterPro" id="IPR002347">
    <property type="entry name" value="SDR_fam"/>
</dbReference>
<evidence type="ECO:0000256" key="1">
    <source>
        <dbReference type="ARBA" id="ARBA00022857"/>
    </source>
</evidence>
<evidence type="ECO:0000256" key="3">
    <source>
        <dbReference type="ARBA" id="ARBA00023621"/>
    </source>
</evidence>
<dbReference type="InterPro" id="IPR051593">
    <property type="entry name" value="Ergosterol_Biosynth_ERG27"/>
</dbReference>
<sequence>MAATATTTRKTILITGANGGLGSTIVEQITSKPEYAANHGLYTVRDPTNTPALSSALSHGPTHSHDILKLDLNKLDSIREAAQEINSRVAAGAIPPISVLILNAGFQDFGRQSLTDDGLDTTFAANYLGHWLLTLLLLQSIDKESGRIVVIGSFAHDPHDPRNASTGAFQDSKYQTIVSDAAGFEAIAKGRWSPASEDASFRGGYRRYGAAKLFLIMMQHELQARMSVDPMLGEVRVVGVDPGPMSSGMQRLAPWVIRVLIFKVIYPIILRLRPINSMVRTPSRSAGDVLKAAFEEGEDGQLPKDAYFDEGVLKTTSEESRDPERRKLVWKETAKLAGLKEGDTVLADWQ</sequence>
<dbReference type="Gene3D" id="3.40.50.720">
    <property type="entry name" value="NAD(P)-binding Rossmann-like Domain"/>
    <property type="match status" value="1"/>
</dbReference>
<evidence type="ECO:0000256" key="2">
    <source>
        <dbReference type="ARBA" id="ARBA00023589"/>
    </source>
</evidence>
<gene>
    <name evidence="4" type="ORF">E0Z10_g6571</name>
</gene>
<dbReference type="PROSITE" id="PS00061">
    <property type="entry name" value="ADH_SHORT"/>
    <property type="match status" value="1"/>
</dbReference>
<dbReference type="Pfam" id="PF00106">
    <property type="entry name" value="adh_short"/>
    <property type="match status" value="1"/>
</dbReference>
<comment type="pathway">
    <text evidence="2">Steroid biosynthesis; zymosterol biosynthesis; zymosterol from lanosterol: step 5/6.</text>
</comment>
<dbReference type="InterPro" id="IPR036291">
    <property type="entry name" value="NAD(P)-bd_dom_sf"/>
</dbReference>
<comment type="caution">
    <text evidence="4">The sequence shown here is derived from an EMBL/GenBank/DDBJ whole genome shotgun (WGS) entry which is preliminary data.</text>
</comment>
<protein>
    <recommendedName>
        <fullName evidence="3">3beta-hydroxysteroid 3-dehydrogenase</fullName>
        <ecNumber evidence="3">1.1.1.270</ecNumber>
    </recommendedName>
</protein>
<evidence type="ECO:0000313" key="5">
    <source>
        <dbReference type="Proteomes" id="UP000297716"/>
    </source>
</evidence>
<dbReference type="Proteomes" id="UP000297716">
    <property type="component" value="Unassembled WGS sequence"/>
</dbReference>
<accession>A0A4Z0YUQ1</accession>
<reference evidence="4 5" key="1">
    <citation type="submission" date="2019-03" db="EMBL/GenBank/DDBJ databases">
        <title>Draft genome sequence of Xylaria hypoxylon DSM 108379, a ubiquitous saprotrophic-parasitic fungi on hardwood.</title>
        <authorList>
            <person name="Buettner E."/>
            <person name="Leonhardt S."/>
            <person name="Gebauer A.M."/>
            <person name="Liers C."/>
            <person name="Hofrichter M."/>
            <person name="Kellner H."/>
        </authorList>
    </citation>
    <scope>NUCLEOTIDE SEQUENCE [LARGE SCALE GENOMIC DNA]</scope>
    <source>
        <strain evidence="4 5">DSM 108379</strain>
    </source>
</reference>
<dbReference type="AlphaFoldDB" id="A0A4Z0YUQ1"/>
<proteinExistence type="predicted"/>